<evidence type="ECO:0000313" key="4">
    <source>
        <dbReference type="Proteomes" id="UP001465976"/>
    </source>
</evidence>
<evidence type="ECO:0000313" key="3">
    <source>
        <dbReference type="EMBL" id="KAL0572012.1"/>
    </source>
</evidence>
<keyword evidence="2" id="KW-0732">Signal</keyword>
<dbReference type="EMBL" id="JBAHYK010000685">
    <property type="protein sequence ID" value="KAL0572012.1"/>
    <property type="molecule type" value="Genomic_DNA"/>
</dbReference>
<organism evidence="3 4">
    <name type="scientific">Marasmius crinis-equi</name>
    <dbReference type="NCBI Taxonomy" id="585013"/>
    <lineage>
        <taxon>Eukaryota</taxon>
        <taxon>Fungi</taxon>
        <taxon>Dikarya</taxon>
        <taxon>Basidiomycota</taxon>
        <taxon>Agaricomycotina</taxon>
        <taxon>Agaricomycetes</taxon>
        <taxon>Agaricomycetidae</taxon>
        <taxon>Agaricales</taxon>
        <taxon>Marasmiineae</taxon>
        <taxon>Marasmiaceae</taxon>
        <taxon>Marasmius</taxon>
    </lineage>
</organism>
<proteinExistence type="predicted"/>
<evidence type="ECO:0000256" key="1">
    <source>
        <dbReference type="SAM" id="MobiDB-lite"/>
    </source>
</evidence>
<feature type="chain" id="PRO_5046578894" evidence="2">
    <location>
        <begin position="19"/>
        <end position="62"/>
    </location>
</feature>
<dbReference type="Proteomes" id="UP001465976">
    <property type="component" value="Unassembled WGS sequence"/>
</dbReference>
<accession>A0ABR3F9U4</accession>
<feature type="region of interest" description="Disordered" evidence="1">
    <location>
        <begin position="21"/>
        <end position="62"/>
    </location>
</feature>
<gene>
    <name evidence="3" type="ORF">V5O48_009954</name>
</gene>
<name>A0ABR3F9U4_9AGAR</name>
<keyword evidence="4" id="KW-1185">Reference proteome</keyword>
<sequence length="62" mass="6088">MQFRVICLLFAAATAVSAAPNKLVGRGPAPSMIPGGSNPGPGPKVNPPTRGCNPATGCRSGA</sequence>
<reference evidence="3 4" key="1">
    <citation type="submission" date="2024-02" db="EMBL/GenBank/DDBJ databases">
        <title>A draft genome for the cacao thread blight pathogen Marasmius crinis-equi.</title>
        <authorList>
            <person name="Cohen S.P."/>
            <person name="Baruah I.K."/>
            <person name="Amoako-Attah I."/>
            <person name="Bukari Y."/>
            <person name="Meinhardt L.W."/>
            <person name="Bailey B.A."/>
        </authorList>
    </citation>
    <scope>NUCLEOTIDE SEQUENCE [LARGE SCALE GENOMIC DNA]</scope>
    <source>
        <strain evidence="3 4">GH-76</strain>
    </source>
</reference>
<protein>
    <submittedName>
        <fullName evidence="3">Uncharacterized protein</fullName>
    </submittedName>
</protein>
<evidence type="ECO:0000256" key="2">
    <source>
        <dbReference type="SAM" id="SignalP"/>
    </source>
</evidence>
<feature type="signal peptide" evidence="2">
    <location>
        <begin position="1"/>
        <end position="18"/>
    </location>
</feature>
<comment type="caution">
    <text evidence="3">The sequence shown here is derived from an EMBL/GenBank/DDBJ whole genome shotgun (WGS) entry which is preliminary data.</text>
</comment>